<dbReference type="KEGG" id="psoj:PHYSODRAFT_331799"/>
<feature type="compositionally biased region" description="Basic residues" evidence="1">
    <location>
        <begin position="127"/>
        <end position="154"/>
    </location>
</feature>
<protein>
    <submittedName>
        <fullName evidence="2">Uncharacterized protein</fullName>
    </submittedName>
</protein>
<feature type="compositionally biased region" description="Acidic residues" evidence="1">
    <location>
        <begin position="227"/>
        <end position="246"/>
    </location>
</feature>
<feature type="region of interest" description="Disordered" evidence="1">
    <location>
        <begin position="116"/>
        <end position="154"/>
    </location>
</feature>
<evidence type="ECO:0000313" key="2">
    <source>
        <dbReference type="EMBL" id="EGZ17868.1"/>
    </source>
</evidence>
<proteinExistence type="predicted"/>
<dbReference type="Proteomes" id="UP000002640">
    <property type="component" value="Unassembled WGS sequence"/>
</dbReference>
<dbReference type="GeneID" id="20646337"/>
<evidence type="ECO:0000256" key="1">
    <source>
        <dbReference type="SAM" id="MobiDB-lite"/>
    </source>
</evidence>
<gene>
    <name evidence="2" type="ORF">PHYSODRAFT_331799</name>
</gene>
<name>G4ZEA5_PHYSP</name>
<evidence type="ECO:0000313" key="3">
    <source>
        <dbReference type="Proteomes" id="UP000002640"/>
    </source>
</evidence>
<organism evidence="2 3">
    <name type="scientific">Phytophthora sojae (strain P6497)</name>
    <name type="common">Soybean stem and root rot agent</name>
    <name type="synonym">Phytophthora megasperma f. sp. glycines</name>
    <dbReference type="NCBI Taxonomy" id="1094619"/>
    <lineage>
        <taxon>Eukaryota</taxon>
        <taxon>Sar</taxon>
        <taxon>Stramenopiles</taxon>
        <taxon>Oomycota</taxon>
        <taxon>Peronosporomycetes</taxon>
        <taxon>Peronosporales</taxon>
        <taxon>Peronosporaceae</taxon>
        <taxon>Phytophthora</taxon>
    </lineage>
</organism>
<dbReference type="InParanoid" id="G4ZEA5"/>
<feature type="region of interest" description="Disordered" evidence="1">
    <location>
        <begin position="220"/>
        <end position="246"/>
    </location>
</feature>
<accession>G4ZEA5</accession>
<dbReference type="EMBL" id="JH159154">
    <property type="protein sequence ID" value="EGZ17868.1"/>
    <property type="molecule type" value="Genomic_DNA"/>
</dbReference>
<reference evidence="2 3" key="1">
    <citation type="journal article" date="2006" name="Science">
        <title>Phytophthora genome sequences uncover evolutionary origins and mechanisms of pathogenesis.</title>
        <authorList>
            <person name="Tyler B.M."/>
            <person name="Tripathy S."/>
            <person name="Zhang X."/>
            <person name="Dehal P."/>
            <person name="Jiang R.H."/>
            <person name="Aerts A."/>
            <person name="Arredondo F.D."/>
            <person name="Baxter L."/>
            <person name="Bensasson D."/>
            <person name="Beynon J.L."/>
            <person name="Chapman J."/>
            <person name="Damasceno C.M."/>
            <person name="Dorrance A.E."/>
            <person name="Dou D."/>
            <person name="Dickerman A.W."/>
            <person name="Dubchak I.L."/>
            <person name="Garbelotto M."/>
            <person name="Gijzen M."/>
            <person name="Gordon S.G."/>
            <person name="Govers F."/>
            <person name="Grunwald N.J."/>
            <person name="Huang W."/>
            <person name="Ivors K.L."/>
            <person name="Jones R.W."/>
            <person name="Kamoun S."/>
            <person name="Krampis K."/>
            <person name="Lamour K.H."/>
            <person name="Lee M.K."/>
            <person name="McDonald W.H."/>
            <person name="Medina M."/>
            <person name="Meijer H.J."/>
            <person name="Nordberg E.K."/>
            <person name="Maclean D.J."/>
            <person name="Ospina-Giraldo M.D."/>
            <person name="Morris P.F."/>
            <person name="Phuntumart V."/>
            <person name="Putnam N.H."/>
            <person name="Rash S."/>
            <person name="Rose J.K."/>
            <person name="Sakihama Y."/>
            <person name="Salamov A.A."/>
            <person name="Savidor A."/>
            <person name="Scheuring C.F."/>
            <person name="Smith B.M."/>
            <person name="Sobral B.W."/>
            <person name="Terry A."/>
            <person name="Torto-Alalibo T.A."/>
            <person name="Win J."/>
            <person name="Xu Z."/>
            <person name="Zhang H."/>
            <person name="Grigoriev I.V."/>
            <person name="Rokhsar D.S."/>
            <person name="Boore J.L."/>
        </authorList>
    </citation>
    <scope>NUCLEOTIDE SEQUENCE [LARGE SCALE GENOMIC DNA]</scope>
    <source>
        <strain evidence="2 3">P6497</strain>
    </source>
</reference>
<sequence length="246" mass="29021">MERVACRPPGRLRDWKRRYACSTVRCKLGRVCPHPELIKEIQICARLLRKSTTEAWALANFHMKEWLGSEAWGVDGELEQVVPLKPVIKKHVGYFVRKLYEIMVFVEQKQIEQRRQRAQSGDTATAQKKRFRKWKRKERTKKDKGAKKPKQKRSKTIKMFSLLPLSQSFALYNIKIDPSTLAHLCSRIYGREYPWRAFNITQFKTRRTKIGKARFNGLSVDERSEENVDDEELEDTDEFDDDPDSE</sequence>
<dbReference type="RefSeq" id="XP_009526926.1">
    <property type="nucleotide sequence ID" value="XM_009528631.1"/>
</dbReference>
<keyword evidence="3" id="KW-1185">Reference proteome</keyword>
<dbReference type="AlphaFoldDB" id="G4ZEA5"/>